<proteinExistence type="predicted"/>
<protein>
    <submittedName>
        <fullName evidence="1">Uncharacterized protein</fullName>
    </submittedName>
</protein>
<evidence type="ECO:0000313" key="1">
    <source>
        <dbReference type="EMBL" id="VFU51295.1"/>
    </source>
</evidence>
<reference evidence="1" key="1">
    <citation type="submission" date="2019-03" db="EMBL/GenBank/DDBJ databases">
        <authorList>
            <person name="Mank J."/>
            <person name="Almeida P."/>
        </authorList>
    </citation>
    <scope>NUCLEOTIDE SEQUENCE</scope>
    <source>
        <strain evidence="1">78183</strain>
    </source>
</reference>
<dbReference type="AlphaFoldDB" id="A0A6N2MAP6"/>
<gene>
    <name evidence="1" type="ORF">SVIM_LOCUS346273</name>
</gene>
<dbReference type="EMBL" id="CAADRP010001752">
    <property type="protein sequence ID" value="VFU51295.1"/>
    <property type="molecule type" value="Genomic_DNA"/>
</dbReference>
<name>A0A6N2MAP6_SALVM</name>
<accession>A0A6N2MAP6</accession>
<sequence length="322" mass="36706">MRFSLIRAEKGRTVMLEATNTEGSAMMITNRKNSSDASRNLSDAMNGAEIVRTRGTKFSQDDQSYKEDMLETPWKTTKDGAYWRKQMELVKWRCTLSKFRRTCLCVHPRVRGFNRIKIESLRSLLKTMEKPYGSCSLAQNGKIPISHVFSASSQNHSSSWVIDSGAPDHMTYSTSAFKSYQTCTGSKKITVADGSGEGNNTKDKTSNNFKKFSLSIPSRQQSLILSSCESPNITKDTVQGETTADRPLQNSRILHGDTYIMKFFLEAIRPNCKMEFQLLRWERHGIVPKYGAMQQKFDRIFWKEPRASILSLGKRNSNRYLV</sequence>
<organism evidence="1">
    <name type="scientific">Salix viminalis</name>
    <name type="common">Common osier</name>
    <name type="synonym">Basket willow</name>
    <dbReference type="NCBI Taxonomy" id="40686"/>
    <lineage>
        <taxon>Eukaryota</taxon>
        <taxon>Viridiplantae</taxon>
        <taxon>Streptophyta</taxon>
        <taxon>Embryophyta</taxon>
        <taxon>Tracheophyta</taxon>
        <taxon>Spermatophyta</taxon>
        <taxon>Magnoliopsida</taxon>
        <taxon>eudicotyledons</taxon>
        <taxon>Gunneridae</taxon>
        <taxon>Pentapetalae</taxon>
        <taxon>rosids</taxon>
        <taxon>fabids</taxon>
        <taxon>Malpighiales</taxon>
        <taxon>Salicaceae</taxon>
        <taxon>Saliceae</taxon>
        <taxon>Salix</taxon>
    </lineage>
</organism>